<dbReference type="RefSeq" id="WP_073289379.1">
    <property type="nucleotide sequence ID" value="NZ_FRCP01000016.1"/>
</dbReference>
<evidence type="ECO:0000256" key="1">
    <source>
        <dbReference type="SAM" id="MobiDB-lite"/>
    </source>
</evidence>
<dbReference type="AlphaFoldDB" id="A0A1M7LCA2"/>
<dbReference type="Pfam" id="PF07486">
    <property type="entry name" value="Hydrolase_2"/>
    <property type="match status" value="1"/>
</dbReference>
<dbReference type="InterPro" id="IPR042047">
    <property type="entry name" value="SleB_dom1"/>
</dbReference>
<sequence>MLKIHSFLHRIKENMKYSGIECYKSCLMITAYAMAAVVLVLCADSSFAKGSNTPEAYAKAASVTNEVFEEAKEETAKKAQIQAENENVNLLAHNVLEGEVAENTENYSLQIVNRTIIAADKRAALMGQTVMEDFSSSVGSENVVDKSKEEAEEKTDEQVVVDEQATTKNQDKKEKKAKAAASKKKKEETVPVISLGANQKEVLLRIVEAEATGEDIKGKMLVANVILNRVKSSQFPDTVKEVVFQKNGRTTQFSPIADGRYWSVSISKSTREAVERVLNGEDESQGALYFSARSKAKKSNMNWFDNNLTWLFKYGGHEFYK</sequence>
<dbReference type="InterPro" id="IPR011105">
    <property type="entry name" value="Cell_wall_hydrolase_SleB"/>
</dbReference>
<evidence type="ECO:0000259" key="2">
    <source>
        <dbReference type="Pfam" id="PF07486"/>
    </source>
</evidence>
<feature type="domain" description="Cell wall hydrolase SleB" evidence="2">
    <location>
        <begin position="213"/>
        <end position="320"/>
    </location>
</feature>
<dbReference type="STRING" id="1120996.SAMN02746066_03172"/>
<evidence type="ECO:0000313" key="3">
    <source>
        <dbReference type="EMBL" id="SHM75624.1"/>
    </source>
</evidence>
<accession>A0A1M7LCA2</accession>
<feature type="region of interest" description="Disordered" evidence="1">
    <location>
        <begin position="137"/>
        <end position="183"/>
    </location>
</feature>
<organism evidence="3 4">
    <name type="scientific">Anaerosporobacter mobilis DSM 15930</name>
    <dbReference type="NCBI Taxonomy" id="1120996"/>
    <lineage>
        <taxon>Bacteria</taxon>
        <taxon>Bacillati</taxon>
        <taxon>Bacillota</taxon>
        <taxon>Clostridia</taxon>
        <taxon>Lachnospirales</taxon>
        <taxon>Lachnospiraceae</taxon>
        <taxon>Anaerosporobacter</taxon>
    </lineage>
</organism>
<dbReference type="GO" id="GO:0016787">
    <property type="term" value="F:hydrolase activity"/>
    <property type="evidence" value="ECO:0007669"/>
    <property type="project" value="InterPro"/>
</dbReference>
<proteinExistence type="predicted"/>
<dbReference type="Gene3D" id="1.10.10.2520">
    <property type="entry name" value="Cell wall hydrolase SleB, domain 1"/>
    <property type="match status" value="1"/>
</dbReference>
<reference evidence="3 4" key="1">
    <citation type="submission" date="2016-11" db="EMBL/GenBank/DDBJ databases">
        <authorList>
            <person name="Jaros S."/>
            <person name="Januszkiewicz K."/>
            <person name="Wedrychowicz H."/>
        </authorList>
    </citation>
    <scope>NUCLEOTIDE SEQUENCE [LARGE SCALE GENOMIC DNA]</scope>
    <source>
        <strain evidence="3 4">DSM 15930</strain>
    </source>
</reference>
<dbReference type="EMBL" id="FRCP01000016">
    <property type="protein sequence ID" value="SHM75624.1"/>
    <property type="molecule type" value="Genomic_DNA"/>
</dbReference>
<protein>
    <submittedName>
        <fullName evidence="3">N-acetylmuramoyl-L-alanine amidase</fullName>
    </submittedName>
</protein>
<name>A0A1M7LCA2_9FIRM</name>
<keyword evidence="4" id="KW-1185">Reference proteome</keyword>
<evidence type="ECO:0000313" key="4">
    <source>
        <dbReference type="Proteomes" id="UP000184038"/>
    </source>
</evidence>
<dbReference type="Proteomes" id="UP000184038">
    <property type="component" value="Unassembled WGS sequence"/>
</dbReference>
<gene>
    <name evidence="3" type="ORF">SAMN02746066_03172</name>
</gene>